<comment type="caution">
    <text evidence="1">The sequence shown here is derived from an EMBL/GenBank/DDBJ whole genome shotgun (WGS) entry which is preliminary data.</text>
</comment>
<evidence type="ECO:0000313" key="1">
    <source>
        <dbReference type="EMBL" id="TQO36585.1"/>
    </source>
</evidence>
<gene>
    <name evidence="1" type="ORF">GQ41_1163</name>
</gene>
<organism evidence="1 2">
    <name type="scientific">Arenibacter algicola</name>
    <dbReference type="NCBI Taxonomy" id="616991"/>
    <lineage>
        <taxon>Bacteria</taxon>
        <taxon>Pseudomonadati</taxon>
        <taxon>Bacteroidota</taxon>
        <taxon>Flavobacteriia</taxon>
        <taxon>Flavobacteriales</taxon>
        <taxon>Flavobacteriaceae</taxon>
        <taxon>Arenibacter</taxon>
    </lineage>
</organism>
<dbReference type="EMBL" id="VHIF01000001">
    <property type="protein sequence ID" value="TQO36585.1"/>
    <property type="molecule type" value="Genomic_DNA"/>
</dbReference>
<sequence length="70" mass="8762">MKQKTHLKFDEILKLTGISERTFRYRMADIKEKYKDQPELIFKKRHSWRIHHSLLFEFIHKYQITTLNKK</sequence>
<evidence type="ECO:0008006" key="3">
    <source>
        <dbReference type="Google" id="ProtNLM"/>
    </source>
</evidence>
<protein>
    <recommendedName>
        <fullName evidence="3">DNA-binding protein</fullName>
    </recommendedName>
</protein>
<evidence type="ECO:0000313" key="2">
    <source>
        <dbReference type="Proteomes" id="UP000315363"/>
    </source>
</evidence>
<proteinExistence type="predicted"/>
<name>A0ABY3A890_9FLAO</name>
<dbReference type="Proteomes" id="UP000315363">
    <property type="component" value="Unassembled WGS sequence"/>
</dbReference>
<accession>A0ABY3A890</accession>
<reference evidence="1 2" key="1">
    <citation type="submission" date="2019-06" db="EMBL/GenBank/DDBJ databases">
        <title>A large-scale integrated study on North Sea by COGITO (Coastal Microbe Genomic &amp; Taxonomic Observatory).</title>
        <authorList>
            <person name="Teeling H."/>
        </authorList>
    </citation>
    <scope>NUCLEOTIDE SEQUENCE [LARGE SCALE GENOMIC DNA]</scope>
    <source>
        <strain evidence="1 2">MAR_2009_79</strain>
    </source>
</reference>
<keyword evidence="2" id="KW-1185">Reference proteome</keyword>
<dbReference type="RefSeq" id="WP_142188747.1">
    <property type="nucleotide sequence ID" value="NZ_VHIF01000001.1"/>
</dbReference>